<dbReference type="AlphaFoldDB" id="A0A1X7SZG8"/>
<sequence>MSKKWNWTPDVGISVVAAKLSTQHKDINMCQEMYKDVPTNLIKDCFKGKAYPKYLKEYMECIYKLSYEETPKYKNLANLFIQELKDNGMSDDGTGLDWIRGGSGGGLKGQKRKHDPEPEAEYKEMLRVKNRKVI</sequence>
<evidence type="ECO:0000313" key="2">
    <source>
        <dbReference type="EnsemblMetazoa" id="Aqu2.1.07553_001"/>
    </source>
</evidence>
<accession>A0A1X7SZG8</accession>
<reference evidence="2" key="1">
    <citation type="submission" date="2017-05" db="UniProtKB">
        <authorList>
            <consortium name="EnsemblMetazoa"/>
        </authorList>
    </citation>
    <scope>IDENTIFICATION</scope>
</reference>
<dbReference type="OrthoDB" id="2687620at2759"/>
<evidence type="ECO:0000256" key="1">
    <source>
        <dbReference type="SAM" id="MobiDB-lite"/>
    </source>
</evidence>
<dbReference type="EnsemblMetazoa" id="Aqu2.1.07553_001">
    <property type="protein sequence ID" value="Aqu2.1.07553_001"/>
    <property type="gene ID" value="Aqu2.1.07553"/>
</dbReference>
<feature type="region of interest" description="Disordered" evidence="1">
    <location>
        <begin position="95"/>
        <end position="122"/>
    </location>
</feature>
<organism evidence="2">
    <name type="scientific">Amphimedon queenslandica</name>
    <name type="common">Sponge</name>
    <dbReference type="NCBI Taxonomy" id="400682"/>
    <lineage>
        <taxon>Eukaryota</taxon>
        <taxon>Metazoa</taxon>
        <taxon>Porifera</taxon>
        <taxon>Demospongiae</taxon>
        <taxon>Heteroscleromorpha</taxon>
        <taxon>Haplosclerida</taxon>
        <taxon>Niphatidae</taxon>
        <taxon>Amphimedon</taxon>
    </lineage>
</organism>
<dbReference type="InParanoid" id="A0A1X7SZG8"/>
<protein>
    <submittedName>
        <fullName evidence="2">Uncharacterized protein</fullName>
    </submittedName>
</protein>
<dbReference type="Gene3D" id="1.10.510.10">
    <property type="entry name" value="Transferase(Phosphotransferase) domain 1"/>
    <property type="match status" value="1"/>
</dbReference>
<proteinExistence type="predicted"/>
<name>A0A1X7SZG8_AMPQE</name>